<comment type="caution">
    <text evidence="2">The sequence shown here is derived from an EMBL/GenBank/DDBJ whole genome shotgun (WGS) entry which is preliminary data.</text>
</comment>
<accession>A0A0C2DGU9</accession>
<dbReference type="Proteomes" id="UP000031599">
    <property type="component" value="Unassembled WGS sequence"/>
</dbReference>
<evidence type="ECO:0008006" key="4">
    <source>
        <dbReference type="Google" id="ProtNLM"/>
    </source>
</evidence>
<evidence type="ECO:0000313" key="3">
    <source>
        <dbReference type="Proteomes" id="UP000031599"/>
    </source>
</evidence>
<name>A0A0C2DGU9_9BACT</name>
<protein>
    <recommendedName>
        <fullName evidence="4">Regulator of chromosome condensation (RCC1) repeat protein</fullName>
    </recommendedName>
</protein>
<evidence type="ECO:0000256" key="1">
    <source>
        <dbReference type="SAM" id="MobiDB-lite"/>
    </source>
</evidence>
<dbReference type="EMBL" id="JMCC02000008">
    <property type="protein sequence ID" value="KIG18897.1"/>
    <property type="molecule type" value="Genomic_DNA"/>
</dbReference>
<proteinExistence type="predicted"/>
<organism evidence="2 3">
    <name type="scientific">Enhygromyxa salina</name>
    <dbReference type="NCBI Taxonomy" id="215803"/>
    <lineage>
        <taxon>Bacteria</taxon>
        <taxon>Pseudomonadati</taxon>
        <taxon>Myxococcota</taxon>
        <taxon>Polyangia</taxon>
        <taxon>Nannocystales</taxon>
        <taxon>Nannocystaceae</taxon>
        <taxon>Enhygromyxa</taxon>
    </lineage>
</organism>
<evidence type="ECO:0000313" key="2">
    <source>
        <dbReference type="EMBL" id="KIG18897.1"/>
    </source>
</evidence>
<dbReference type="AlphaFoldDB" id="A0A0C2DGU9"/>
<gene>
    <name evidence="2" type="ORF">DB30_07233</name>
</gene>
<reference evidence="2 3" key="1">
    <citation type="submission" date="2014-12" db="EMBL/GenBank/DDBJ databases">
        <title>Genome assembly of Enhygromyxa salina DSM 15201.</title>
        <authorList>
            <person name="Sharma G."/>
            <person name="Subramanian S."/>
        </authorList>
    </citation>
    <scope>NUCLEOTIDE SEQUENCE [LARGE SCALE GENOMIC DNA]</scope>
    <source>
        <strain evidence="2 3">DSM 15201</strain>
    </source>
</reference>
<sequence>MGNFAVVARHGRWVWGKNRHGRVTRGAAGERESARSGGVEDGSGAEFDVVVLLDHRGEGGFVGGRAASALAQGRFLGRSRRSSVGSEVI</sequence>
<feature type="region of interest" description="Disordered" evidence="1">
    <location>
        <begin position="21"/>
        <end position="42"/>
    </location>
</feature>